<evidence type="ECO:0000313" key="6">
    <source>
        <dbReference type="EMBL" id="CAH1797982.1"/>
    </source>
</evidence>
<evidence type="ECO:0000259" key="5">
    <source>
        <dbReference type="PROSITE" id="PS50102"/>
    </source>
</evidence>
<keyword evidence="4" id="KW-0732">Signal</keyword>
<evidence type="ECO:0000256" key="4">
    <source>
        <dbReference type="SAM" id="SignalP"/>
    </source>
</evidence>
<dbReference type="PANTHER" id="PTHR10352">
    <property type="entry name" value="EUKARYOTIC TRANSLATION INITIATION FACTOR 3 SUBUNIT G"/>
    <property type="match status" value="1"/>
</dbReference>
<dbReference type="OrthoDB" id="272703at2759"/>
<evidence type="ECO:0000313" key="7">
    <source>
        <dbReference type="Proteomes" id="UP000749559"/>
    </source>
</evidence>
<evidence type="ECO:0000256" key="1">
    <source>
        <dbReference type="ARBA" id="ARBA00022884"/>
    </source>
</evidence>
<dbReference type="SUPFAM" id="SSF54928">
    <property type="entry name" value="RNA-binding domain, RBD"/>
    <property type="match status" value="2"/>
</dbReference>
<dbReference type="InterPro" id="IPR000504">
    <property type="entry name" value="RRM_dom"/>
</dbReference>
<keyword evidence="7" id="KW-1185">Reference proteome</keyword>
<reference evidence="6" key="1">
    <citation type="submission" date="2022-03" db="EMBL/GenBank/DDBJ databases">
        <authorList>
            <person name="Martin C."/>
        </authorList>
    </citation>
    <scope>NUCLEOTIDE SEQUENCE</scope>
</reference>
<gene>
    <name evidence="6" type="ORF">OFUS_LOCUS22181</name>
</gene>
<dbReference type="CDD" id="cd00590">
    <property type="entry name" value="RRM_SF"/>
    <property type="match status" value="1"/>
</dbReference>
<dbReference type="SMART" id="SM00360">
    <property type="entry name" value="RRM"/>
    <property type="match status" value="1"/>
</dbReference>
<dbReference type="InterPro" id="IPR035979">
    <property type="entry name" value="RBD_domain_sf"/>
</dbReference>
<proteinExistence type="predicted"/>
<keyword evidence="1 2" id="KW-0694">RNA-binding</keyword>
<evidence type="ECO:0000256" key="2">
    <source>
        <dbReference type="PROSITE-ProRule" id="PRU00176"/>
    </source>
</evidence>
<sequence length="187" mass="20800">MQSLAIICLGVAAVCLCTAQEGPSPYNMLSEDRYRELSKTAVVLIENLPFDITENALRKLLSPLGETITSVKIDRVAYRDRTLYFSLSHEKPQIEDPEPKKDNAGSTTANEIRIENLSIDVDKSLYVRLSSYGRITGVQIGFDKNTGSKYGIFRFSNSQEAASAVTHLNGQDFMGKRMRVFLVGEDP</sequence>
<feature type="domain" description="RRM" evidence="5">
    <location>
        <begin position="110"/>
        <end position="185"/>
    </location>
</feature>
<protein>
    <recommendedName>
        <fullName evidence="5">RRM domain-containing protein</fullName>
    </recommendedName>
</protein>
<accession>A0A8S4PV87</accession>
<feature type="compositionally biased region" description="Basic and acidic residues" evidence="3">
    <location>
        <begin position="90"/>
        <end position="103"/>
    </location>
</feature>
<comment type="caution">
    <text evidence="6">The sequence shown here is derived from an EMBL/GenBank/DDBJ whole genome shotgun (WGS) entry which is preliminary data.</text>
</comment>
<feature type="region of interest" description="Disordered" evidence="3">
    <location>
        <begin position="90"/>
        <end position="109"/>
    </location>
</feature>
<dbReference type="Pfam" id="PF00076">
    <property type="entry name" value="RRM_1"/>
    <property type="match status" value="1"/>
</dbReference>
<feature type="chain" id="PRO_5035768256" description="RRM domain-containing protein" evidence="4">
    <location>
        <begin position="20"/>
        <end position="187"/>
    </location>
</feature>
<dbReference type="Gene3D" id="3.30.70.330">
    <property type="match status" value="2"/>
</dbReference>
<dbReference type="AlphaFoldDB" id="A0A8S4PV87"/>
<dbReference type="InterPro" id="IPR012677">
    <property type="entry name" value="Nucleotide-bd_a/b_plait_sf"/>
</dbReference>
<feature type="signal peptide" evidence="4">
    <location>
        <begin position="1"/>
        <end position="19"/>
    </location>
</feature>
<dbReference type="Proteomes" id="UP000749559">
    <property type="component" value="Unassembled WGS sequence"/>
</dbReference>
<organism evidence="6 7">
    <name type="scientific">Owenia fusiformis</name>
    <name type="common">Polychaete worm</name>
    <dbReference type="NCBI Taxonomy" id="6347"/>
    <lineage>
        <taxon>Eukaryota</taxon>
        <taxon>Metazoa</taxon>
        <taxon>Spiralia</taxon>
        <taxon>Lophotrochozoa</taxon>
        <taxon>Annelida</taxon>
        <taxon>Polychaeta</taxon>
        <taxon>Sedentaria</taxon>
        <taxon>Canalipalpata</taxon>
        <taxon>Sabellida</taxon>
        <taxon>Oweniida</taxon>
        <taxon>Oweniidae</taxon>
        <taxon>Owenia</taxon>
    </lineage>
</organism>
<evidence type="ECO:0000256" key="3">
    <source>
        <dbReference type="SAM" id="MobiDB-lite"/>
    </source>
</evidence>
<dbReference type="EMBL" id="CAIIXF020000010">
    <property type="protein sequence ID" value="CAH1797982.1"/>
    <property type="molecule type" value="Genomic_DNA"/>
</dbReference>
<dbReference type="PROSITE" id="PS50102">
    <property type="entry name" value="RRM"/>
    <property type="match status" value="1"/>
</dbReference>
<dbReference type="GO" id="GO:0003723">
    <property type="term" value="F:RNA binding"/>
    <property type="evidence" value="ECO:0007669"/>
    <property type="project" value="UniProtKB-UniRule"/>
</dbReference>
<name>A0A8S4PV87_OWEFU</name>